<dbReference type="EMBL" id="FQUL01000090">
    <property type="protein sequence ID" value="SHF07944.1"/>
    <property type="molecule type" value="Genomic_DNA"/>
</dbReference>
<dbReference type="AlphaFoldDB" id="A0A1M4YQ62"/>
<keyword evidence="2" id="KW-1185">Reference proteome</keyword>
<feature type="non-terminal residue" evidence="1">
    <location>
        <position position="48"/>
    </location>
</feature>
<dbReference type="Proteomes" id="UP000184295">
    <property type="component" value="Unassembled WGS sequence"/>
</dbReference>
<evidence type="ECO:0000313" key="1">
    <source>
        <dbReference type="EMBL" id="SHF07944.1"/>
    </source>
</evidence>
<reference evidence="2" key="1">
    <citation type="submission" date="2016-11" db="EMBL/GenBank/DDBJ databases">
        <authorList>
            <person name="Varghese N."/>
            <person name="Submissions S."/>
        </authorList>
    </citation>
    <scope>NUCLEOTIDE SEQUENCE [LARGE SCALE GENOMIC DNA]</scope>
    <source>
        <strain evidence="2">DSM 19514</strain>
    </source>
</reference>
<organism evidence="1 2">
    <name type="scientific">Ferrithrix thermotolerans DSM 19514</name>
    <dbReference type="NCBI Taxonomy" id="1121881"/>
    <lineage>
        <taxon>Bacteria</taxon>
        <taxon>Bacillati</taxon>
        <taxon>Actinomycetota</taxon>
        <taxon>Acidimicrobiia</taxon>
        <taxon>Acidimicrobiales</taxon>
        <taxon>Acidimicrobiaceae</taxon>
        <taxon>Ferrithrix</taxon>
    </lineage>
</organism>
<gene>
    <name evidence="1" type="ORF">SAMN02745225_02388</name>
</gene>
<sequence>MPMSITDRKRPAGFIPSIKTQQRSRLVSLAKVSLLNRNFQVSAPVEPI</sequence>
<name>A0A1M4YQ62_9ACTN</name>
<protein>
    <submittedName>
        <fullName evidence="1">Uncharacterized protein</fullName>
    </submittedName>
</protein>
<accession>A0A1M4YQ62</accession>
<evidence type="ECO:0000313" key="2">
    <source>
        <dbReference type="Proteomes" id="UP000184295"/>
    </source>
</evidence>
<proteinExistence type="predicted"/>